<dbReference type="AlphaFoldDB" id="A0A5Q2FDV8"/>
<accession>A0A5Q2FDV8</accession>
<evidence type="ECO:0000259" key="2">
    <source>
        <dbReference type="Pfam" id="PF03703"/>
    </source>
</evidence>
<organism evidence="3 4">
    <name type="scientific">Raineyella fluvialis</name>
    <dbReference type="NCBI Taxonomy" id="2662261"/>
    <lineage>
        <taxon>Bacteria</taxon>
        <taxon>Bacillati</taxon>
        <taxon>Actinomycetota</taxon>
        <taxon>Actinomycetes</taxon>
        <taxon>Propionibacteriales</taxon>
        <taxon>Propionibacteriaceae</taxon>
        <taxon>Raineyella</taxon>
    </lineage>
</organism>
<reference evidence="3 4" key="1">
    <citation type="submission" date="2019-10" db="EMBL/GenBank/DDBJ databases">
        <title>Genomic analysis of Raineyella sp. CBA3103.</title>
        <authorList>
            <person name="Roh S.W."/>
        </authorList>
    </citation>
    <scope>NUCLEOTIDE SEQUENCE [LARGE SCALE GENOMIC DNA]</scope>
    <source>
        <strain evidence="3 4">CBA3103</strain>
    </source>
</reference>
<sequence>MSRTEVSASTADLFAGPGVAWRGIDRRWRTLSWLASALLAVVVGVPAAVAVWLLLGEPALAALPVGVAAVAWLWNAVLVHRRWPRWGYAETADELWVRRGVMFRALTVVPYGRLQVIDVNAGPLERLFGLATVTLVTASAQTDARIPGLPAAEAARLRDTLTAHSDPRRSGL</sequence>
<keyword evidence="1" id="KW-0472">Membrane</keyword>
<evidence type="ECO:0000313" key="3">
    <source>
        <dbReference type="EMBL" id="QGF23634.1"/>
    </source>
</evidence>
<gene>
    <name evidence="3" type="ORF">Rai3103_08075</name>
</gene>
<keyword evidence="4" id="KW-1185">Reference proteome</keyword>
<dbReference type="PANTHER" id="PTHR34473:SF3">
    <property type="entry name" value="TRANSMEMBRANE PROTEIN-RELATED"/>
    <property type="match status" value="1"/>
</dbReference>
<keyword evidence="1" id="KW-0812">Transmembrane</keyword>
<dbReference type="Pfam" id="PF03703">
    <property type="entry name" value="bPH_2"/>
    <property type="match status" value="1"/>
</dbReference>
<protein>
    <submittedName>
        <fullName evidence="3">PH domain-containing protein</fullName>
    </submittedName>
</protein>
<feature type="transmembrane region" description="Helical" evidence="1">
    <location>
        <begin position="31"/>
        <end position="55"/>
    </location>
</feature>
<evidence type="ECO:0000313" key="4">
    <source>
        <dbReference type="Proteomes" id="UP000386847"/>
    </source>
</evidence>
<dbReference type="RefSeq" id="WP_153572164.1">
    <property type="nucleotide sequence ID" value="NZ_CP045725.1"/>
</dbReference>
<evidence type="ECO:0000256" key="1">
    <source>
        <dbReference type="SAM" id="Phobius"/>
    </source>
</evidence>
<dbReference type="EMBL" id="CP045725">
    <property type="protein sequence ID" value="QGF23634.1"/>
    <property type="molecule type" value="Genomic_DNA"/>
</dbReference>
<dbReference type="Proteomes" id="UP000386847">
    <property type="component" value="Chromosome"/>
</dbReference>
<dbReference type="KEGG" id="rain:Rai3103_08075"/>
<dbReference type="InterPro" id="IPR005182">
    <property type="entry name" value="YdbS-like_PH"/>
</dbReference>
<feature type="transmembrane region" description="Helical" evidence="1">
    <location>
        <begin position="61"/>
        <end position="79"/>
    </location>
</feature>
<dbReference type="PANTHER" id="PTHR34473">
    <property type="entry name" value="UPF0699 TRANSMEMBRANE PROTEIN YDBS"/>
    <property type="match status" value="1"/>
</dbReference>
<name>A0A5Q2FDV8_9ACTN</name>
<proteinExistence type="predicted"/>
<feature type="domain" description="YdbS-like PH" evidence="2">
    <location>
        <begin position="83"/>
        <end position="161"/>
    </location>
</feature>
<keyword evidence="1" id="KW-1133">Transmembrane helix</keyword>